<proteinExistence type="predicted"/>
<name>A0AAV2NNU0_9HYME</name>
<keyword evidence="2" id="KW-1185">Reference proteome</keyword>
<sequence length="138" mass="14901">MKTRMGIKGIAGNCGLLRARMSRGRKIKKETLTYSATTVLSLPPPLSLSLSLSLSLCVELSAILLSIVTQLTPSCDAVLLRNENCQCDRNSRLQKLTAGRVLPSSAISMSLNGSVDRERGIRSEGTEIVQERKPCVGI</sequence>
<dbReference type="Proteomes" id="UP001497644">
    <property type="component" value="Chromosome 3"/>
</dbReference>
<protein>
    <submittedName>
        <fullName evidence="1">Uncharacterized protein</fullName>
    </submittedName>
</protein>
<gene>
    <name evidence="1" type="ORF">LPLAT_LOCUS7981</name>
</gene>
<evidence type="ECO:0000313" key="1">
    <source>
        <dbReference type="EMBL" id="CAL1682101.1"/>
    </source>
</evidence>
<organism evidence="1 2">
    <name type="scientific">Lasius platythorax</name>
    <dbReference type="NCBI Taxonomy" id="488582"/>
    <lineage>
        <taxon>Eukaryota</taxon>
        <taxon>Metazoa</taxon>
        <taxon>Ecdysozoa</taxon>
        <taxon>Arthropoda</taxon>
        <taxon>Hexapoda</taxon>
        <taxon>Insecta</taxon>
        <taxon>Pterygota</taxon>
        <taxon>Neoptera</taxon>
        <taxon>Endopterygota</taxon>
        <taxon>Hymenoptera</taxon>
        <taxon>Apocrita</taxon>
        <taxon>Aculeata</taxon>
        <taxon>Formicoidea</taxon>
        <taxon>Formicidae</taxon>
        <taxon>Formicinae</taxon>
        <taxon>Lasius</taxon>
        <taxon>Lasius</taxon>
    </lineage>
</organism>
<accession>A0AAV2NNU0</accession>
<reference evidence="1" key="1">
    <citation type="submission" date="2024-04" db="EMBL/GenBank/DDBJ databases">
        <authorList>
            <consortium name="Molecular Ecology Group"/>
        </authorList>
    </citation>
    <scope>NUCLEOTIDE SEQUENCE</scope>
</reference>
<dbReference type="AlphaFoldDB" id="A0AAV2NNU0"/>
<dbReference type="EMBL" id="OZ034826">
    <property type="protein sequence ID" value="CAL1682101.1"/>
    <property type="molecule type" value="Genomic_DNA"/>
</dbReference>
<evidence type="ECO:0000313" key="2">
    <source>
        <dbReference type="Proteomes" id="UP001497644"/>
    </source>
</evidence>